<dbReference type="PANTHER" id="PTHR46361">
    <property type="entry name" value="ELECTRON CARRIER/ PROTEIN DISULFIDE OXIDOREDUCTASE"/>
    <property type="match status" value="1"/>
</dbReference>
<sequence length="747" mass="84799">MKLGLALTVCLFVFESSSAELAKSPPAEENLPSYEDVCANAKIVNGVGYQRHNSDCDKFFQCYQGEKMQDRMAVPRQCPFGQFWDQNVPTCRTASEVKCDTDKCNHKQLLSHPMDSGNCRSYWKCNLQKSVGDCCPMGQRYKKYQGCEKDAKCTDPCPGDSFHQGPCDSRPIFGDRSVFQQFVEGVNWHNMTCPGNTQYSALACGCVYHKGYEGVCKPELYLPFSKNFIDYSGNKREVISHGVKLTREGYAYFDGDSYLEIKKFLNFEQSEITVAVRFLKENKGGLTVVMSNSISEPKPTFLILNSAKNVHAMIKNTGNEIFTLHGVTREGNWNTVKVMHDENKLDLIVNDIYTERWAIGKIMDTQSNLYIGKSDKFQSFKGYIDEGTSEEKERLILNTLENFDHDVMTSFDDLPKGVTHNDIHDLNIIVNYHDGKLQSIECNTEENGVKAKFGLIDFSDVAVSPYLFEVAMVIRDLTVDIEDVPHLEIGAYFLTGYTEGECIGEDRGIDYDKLKNSGAYKEYKSETLQLQTVSLDELSENERKAFFINLYNALTIHGLAEQKTLPSSVLDIQQFWKTTAYKVGGLVYSLDDMEHGVLRGNKSHPASTKPQFSEGDPRIKYAVKKLDPRIHFALVCGAVSCPAINVYTADNLDKALDSATRNFCKQEVSMFTEVDEIWMSKIFLWYRDDFGGNDVDVIEWIMPYLEKDIQDRAVVLLFKIKNVGKVDIKYNEYDWRLNKLGVTPIIL</sequence>
<dbReference type="GO" id="GO:0005576">
    <property type="term" value="C:extracellular region"/>
    <property type="evidence" value="ECO:0007669"/>
    <property type="project" value="InterPro"/>
</dbReference>
<dbReference type="SUPFAM" id="SSF56112">
    <property type="entry name" value="Protein kinase-like (PK-like)"/>
    <property type="match status" value="1"/>
</dbReference>
<dbReference type="HOGENOM" id="CLU_372239_0_0_1"/>
<gene>
    <name evidence="1" type="ORF">CGI_10016017</name>
</gene>
<dbReference type="PROSITE" id="PS50940">
    <property type="entry name" value="CHIT_BIND_II"/>
    <property type="match status" value="1"/>
</dbReference>
<dbReference type="Pfam" id="PF01607">
    <property type="entry name" value="CBM_14"/>
    <property type="match status" value="1"/>
</dbReference>
<dbReference type="InterPro" id="IPR036508">
    <property type="entry name" value="Chitin-bd_dom_sf"/>
</dbReference>
<accession>K1RN92</accession>
<dbReference type="InterPro" id="IPR006869">
    <property type="entry name" value="DUF547"/>
</dbReference>
<protein>
    <submittedName>
        <fullName evidence="1">Uncharacterized protein</fullName>
    </submittedName>
</protein>
<dbReference type="SMART" id="SM00494">
    <property type="entry name" value="ChtBD2"/>
    <property type="match status" value="2"/>
</dbReference>
<dbReference type="Pfam" id="PF04784">
    <property type="entry name" value="DUF547"/>
    <property type="match status" value="1"/>
</dbReference>
<dbReference type="InterPro" id="IPR013320">
    <property type="entry name" value="ConA-like_dom_sf"/>
</dbReference>
<dbReference type="AlphaFoldDB" id="K1RN92"/>
<dbReference type="EMBL" id="JH817133">
    <property type="protein sequence ID" value="EKC35876.1"/>
    <property type="molecule type" value="Genomic_DNA"/>
</dbReference>
<reference evidence="1" key="1">
    <citation type="journal article" date="2012" name="Nature">
        <title>The oyster genome reveals stress adaptation and complexity of shell formation.</title>
        <authorList>
            <person name="Zhang G."/>
            <person name="Fang X."/>
            <person name="Guo X."/>
            <person name="Li L."/>
            <person name="Luo R."/>
            <person name="Xu F."/>
            <person name="Yang P."/>
            <person name="Zhang L."/>
            <person name="Wang X."/>
            <person name="Qi H."/>
            <person name="Xiong Z."/>
            <person name="Que H."/>
            <person name="Xie Y."/>
            <person name="Holland P.W."/>
            <person name="Paps J."/>
            <person name="Zhu Y."/>
            <person name="Wu F."/>
            <person name="Chen Y."/>
            <person name="Wang J."/>
            <person name="Peng C."/>
            <person name="Meng J."/>
            <person name="Yang L."/>
            <person name="Liu J."/>
            <person name="Wen B."/>
            <person name="Zhang N."/>
            <person name="Huang Z."/>
            <person name="Zhu Q."/>
            <person name="Feng Y."/>
            <person name="Mount A."/>
            <person name="Hedgecock D."/>
            <person name="Xu Z."/>
            <person name="Liu Y."/>
            <person name="Domazet-Loso T."/>
            <person name="Du Y."/>
            <person name="Sun X."/>
            <person name="Zhang S."/>
            <person name="Liu B."/>
            <person name="Cheng P."/>
            <person name="Jiang X."/>
            <person name="Li J."/>
            <person name="Fan D."/>
            <person name="Wang W."/>
            <person name="Fu W."/>
            <person name="Wang T."/>
            <person name="Wang B."/>
            <person name="Zhang J."/>
            <person name="Peng Z."/>
            <person name="Li Y."/>
            <person name="Li N."/>
            <person name="Wang J."/>
            <person name="Chen M."/>
            <person name="He Y."/>
            <person name="Tan F."/>
            <person name="Song X."/>
            <person name="Zheng Q."/>
            <person name="Huang R."/>
            <person name="Yang H."/>
            <person name="Du X."/>
            <person name="Chen L."/>
            <person name="Yang M."/>
            <person name="Gaffney P.M."/>
            <person name="Wang S."/>
            <person name="Luo L."/>
            <person name="She Z."/>
            <person name="Ming Y."/>
            <person name="Huang W."/>
            <person name="Zhang S."/>
            <person name="Huang B."/>
            <person name="Zhang Y."/>
            <person name="Qu T."/>
            <person name="Ni P."/>
            <person name="Miao G."/>
            <person name="Wang J."/>
            <person name="Wang Q."/>
            <person name="Steinberg C.E."/>
            <person name="Wang H."/>
            <person name="Li N."/>
            <person name="Qian L."/>
            <person name="Zhang G."/>
            <person name="Li Y."/>
            <person name="Yang H."/>
            <person name="Liu X."/>
            <person name="Wang J."/>
            <person name="Yin Y."/>
            <person name="Wang J."/>
        </authorList>
    </citation>
    <scope>NUCLEOTIDE SEQUENCE [LARGE SCALE GENOMIC DNA]</scope>
    <source>
        <strain evidence="1">05x7-T-G4-1.051#20</strain>
    </source>
</reference>
<dbReference type="InterPro" id="IPR011009">
    <property type="entry name" value="Kinase-like_dom_sf"/>
</dbReference>
<dbReference type="InParanoid" id="K1RN92"/>
<dbReference type="SUPFAM" id="SSF49899">
    <property type="entry name" value="Concanavalin A-like lectins/glucanases"/>
    <property type="match status" value="1"/>
</dbReference>
<dbReference type="InterPro" id="IPR002557">
    <property type="entry name" value="Chitin-bd_dom"/>
</dbReference>
<organism evidence="1">
    <name type="scientific">Magallana gigas</name>
    <name type="common">Pacific oyster</name>
    <name type="synonym">Crassostrea gigas</name>
    <dbReference type="NCBI Taxonomy" id="29159"/>
    <lineage>
        <taxon>Eukaryota</taxon>
        <taxon>Metazoa</taxon>
        <taxon>Spiralia</taxon>
        <taxon>Lophotrochozoa</taxon>
        <taxon>Mollusca</taxon>
        <taxon>Bivalvia</taxon>
        <taxon>Autobranchia</taxon>
        <taxon>Pteriomorphia</taxon>
        <taxon>Ostreida</taxon>
        <taxon>Ostreoidea</taxon>
        <taxon>Ostreidae</taxon>
        <taxon>Magallana</taxon>
    </lineage>
</organism>
<dbReference type="PANTHER" id="PTHR46361:SF3">
    <property type="entry name" value="ELECTRON CARRIER_ PROTEIN DISULFIDE OXIDOREDUCTASE"/>
    <property type="match status" value="1"/>
</dbReference>
<name>K1RN92_MAGGI</name>
<dbReference type="GO" id="GO:0008061">
    <property type="term" value="F:chitin binding"/>
    <property type="evidence" value="ECO:0007669"/>
    <property type="project" value="InterPro"/>
</dbReference>
<dbReference type="Gene3D" id="2.60.120.200">
    <property type="match status" value="1"/>
</dbReference>
<evidence type="ECO:0000313" key="1">
    <source>
        <dbReference type="EMBL" id="EKC35876.1"/>
    </source>
</evidence>
<dbReference type="Gene3D" id="2.170.140.10">
    <property type="entry name" value="Chitin binding domain"/>
    <property type="match status" value="1"/>
</dbReference>
<dbReference type="SUPFAM" id="SSF57625">
    <property type="entry name" value="Invertebrate chitin-binding proteins"/>
    <property type="match status" value="1"/>
</dbReference>
<proteinExistence type="predicted"/>